<comment type="subcellular location">
    <subcellularLocation>
        <location evidence="1">Nucleus</location>
    </subcellularLocation>
</comment>
<evidence type="ECO:0000259" key="7">
    <source>
        <dbReference type="PROSITE" id="PS50013"/>
    </source>
</evidence>
<dbReference type="Bgee" id="ENSCPOG00000035677">
    <property type="expression patterns" value="Expressed in frontal cortex and 13 other cell types or tissues"/>
</dbReference>
<dbReference type="PRINTS" id="PR00504">
    <property type="entry name" value="CHROMODOMAIN"/>
</dbReference>
<dbReference type="PANTHER" id="PTHR46389:SF4">
    <property type="entry name" value="CHROMOBOX PROTEIN HOMOLOG 6"/>
    <property type="match status" value="1"/>
</dbReference>
<evidence type="ECO:0000256" key="3">
    <source>
        <dbReference type="ARBA" id="ARBA00022853"/>
    </source>
</evidence>
<gene>
    <name evidence="8" type="primary">CBX6</name>
</gene>
<dbReference type="Gene3D" id="2.40.50.40">
    <property type="match status" value="1"/>
</dbReference>
<evidence type="ECO:0000256" key="6">
    <source>
        <dbReference type="ARBA" id="ARBA00023242"/>
    </source>
</evidence>
<sequence length="127" mass="13922">MELSAVGERVFAAESIIKRRIRKGRIEYLVKWKGWAIKYSTWEPEENILDSRLIAAFEQKPGPRQRPSASVMCISLSSRVPALPRPSYTPARPCTGSRRTSAAATACPAAPCPARTPRAAAQACARP</sequence>
<proteinExistence type="predicted"/>
<dbReference type="Proteomes" id="UP000005447">
    <property type="component" value="Unassembled WGS sequence"/>
</dbReference>
<dbReference type="PROSITE" id="PS00598">
    <property type="entry name" value="CHROMO_1"/>
    <property type="match status" value="1"/>
</dbReference>
<protein>
    <submittedName>
        <fullName evidence="8">Chromobox 6</fullName>
    </submittedName>
</protein>
<dbReference type="EMBL" id="AAKN02031260">
    <property type="status" value="NOT_ANNOTATED_CDS"/>
    <property type="molecule type" value="Genomic_DNA"/>
</dbReference>
<dbReference type="Pfam" id="PF00385">
    <property type="entry name" value="Chromo"/>
    <property type="match status" value="1"/>
</dbReference>
<keyword evidence="9" id="KW-1185">Reference proteome</keyword>
<dbReference type="Ensembl" id="ENSCPOT00000044087.1">
    <property type="protein sequence ID" value="ENSCPOP00000029592.1"/>
    <property type="gene ID" value="ENSCPOG00000035677.1"/>
</dbReference>
<dbReference type="SMART" id="SM00298">
    <property type="entry name" value="CHROMO"/>
    <property type="match status" value="1"/>
</dbReference>
<reference evidence="8" key="2">
    <citation type="submission" date="2025-08" db="UniProtKB">
        <authorList>
            <consortium name="Ensembl"/>
        </authorList>
    </citation>
    <scope>IDENTIFICATION</scope>
    <source>
        <strain evidence="8">2N</strain>
    </source>
</reference>
<evidence type="ECO:0000313" key="8">
    <source>
        <dbReference type="Ensembl" id="ENSCPOP00000029592.1"/>
    </source>
</evidence>
<dbReference type="InterPro" id="IPR023780">
    <property type="entry name" value="Chromo_domain"/>
</dbReference>
<dbReference type="PANTHER" id="PTHR46389">
    <property type="entry name" value="POLYCOMB GROUP PROTEIN PC"/>
    <property type="match status" value="1"/>
</dbReference>
<dbReference type="InterPro" id="IPR000953">
    <property type="entry name" value="Chromo/chromo_shadow_dom"/>
</dbReference>
<dbReference type="InterPro" id="IPR052458">
    <property type="entry name" value="PcG_PRC1-like_component"/>
</dbReference>
<accession>A0A286XW82</accession>
<keyword evidence="2" id="KW-0678">Repressor</keyword>
<dbReference type="CDD" id="cd18627">
    <property type="entry name" value="CD_polycomb_like"/>
    <property type="match status" value="1"/>
</dbReference>
<dbReference type="FunFam" id="2.40.50.40:FF:000006">
    <property type="entry name" value="Chromobox protein homolog 7"/>
    <property type="match status" value="1"/>
</dbReference>
<dbReference type="GO" id="GO:0003682">
    <property type="term" value="F:chromatin binding"/>
    <property type="evidence" value="ECO:0007669"/>
    <property type="project" value="TreeGrafter"/>
</dbReference>
<dbReference type="GO" id="GO:0035102">
    <property type="term" value="C:PRC1 complex"/>
    <property type="evidence" value="ECO:0007669"/>
    <property type="project" value="TreeGrafter"/>
</dbReference>
<evidence type="ECO:0000256" key="1">
    <source>
        <dbReference type="ARBA" id="ARBA00004123"/>
    </source>
</evidence>
<dbReference type="GO" id="GO:0000785">
    <property type="term" value="C:chromatin"/>
    <property type="evidence" value="ECO:0007669"/>
    <property type="project" value="TreeGrafter"/>
</dbReference>
<evidence type="ECO:0000256" key="5">
    <source>
        <dbReference type="ARBA" id="ARBA00023163"/>
    </source>
</evidence>
<keyword evidence="5" id="KW-0804">Transcription</keyword>
<keyword evidence="6" id="KW-0539">Nucleus</keyword>
<organism evidence="8 9">
    <name type="scientific">Cavia porcellus</name>
    <name type="common">Guinea pig</name>
    <dbReference type="NCBI Taxonomy" id="10141"/>
    <lineage>
        <taxon>Eukaryota</taxon>
        <taxon>Metazoa</taxon>
        <taxon>Chordata</taxon>
        <taxon>Craniata</taxon>
        <taxon>Vertebrata</taxon>
        <taxon>Euteleostomi</taxon>
        <taxon>Mammalia</taxon>
        <taxon>Eutheria</taxon>
        <taxon>Euarchontoglires</taxon>
        <taxon>Glires</taxon>
        <taxon>Rodentia</taxon>
        <taxon>Hystricomorpha</taxon>
        <taxon>Caviidae</taxon>
        <taxon>Cavia</taxon>
    </lineage>
</organism>
<dbReference type="InterPro" id="IPR016197">
    <property type="entry name" value="Chromo-like_dom_sf"/>
</dbReference>
<dbReference type="InterPro" id="IPR017984">
    <property type="entry name" value="Chromo_dom_subgr"/>
</dbReference>
<dbReference type="VEuPathDB" id="HostDB:ENSCPOG00000035677"/>
<dbReference type="SUPFAM" id="SSF54160">
    <property type="entry name" value="Chromo domain-like"/>
    <property type="match status" value="1"/>
</dbReference>
<reference evidence="8" key="3">
    <citation type="submission" date="2025-09" db="UniProtKB">
        <authorList>
            <consortium name="Ensembl"/>
        </authorList>
    </citation>
    <scope>IDENTIFICATION</scope>
    <source>
        <strain evidence="8">2N</strain>
    </source>
</reference>
<keyword evidence="4" id="KW-0805">Transcription regulation</keyword>
<feature type="domain" description="Chromo" evidence="7">
    <location>
        <begin position="11"/>
        <end position="69"/>
    </location>
</feature>
<reference evidence="9" key="1">
    <citation type="journal article" date="2011" name="Nature">
        <title>A high-resolution map of human evolutionary constraint using 29 mammals.</title>
        <authorList>
            <person name="Lindblad-Toh K."/>
            <person name="Garber M."/>
            <person name="Zuk O."/>
            <person name="Lin M.F."/>
            <person name="Parker B.J."/>
            <person name="Washietl S."/>
            <person name="Kheradpour P."/>
            <person name="Ernst J."/>
            <person name="Jordan G."/>
            <person name="Mauceli E."/>
            <person name="Ward L.D."/>
            <person name="Lowe C.B."/>
            <person name="Holloway A.K."/>
            <person name="Clamp M."/>
            <person name="Gnerre S."/>
            <person name="Alfoldi J."/>
            <person name="Beal K."/>
            <person name="Chang J."/>
            <person name="Clawson H."/>
            <person name="Cuff J."/>
            <person name="Di Palma F."/>
            <person name="Fitzgerald S."/>
            <person name="Flicek P."/>
            <person name="Guttman M."/>
            <person name="Hubisz M.J."/>
            <person name="Jaffe D.B."/>
            <person name="Jungreis I."/>
            <person name="Kent W.J."/>
            <person name="Kostka D."/>
            <person name="Lara M."/>
            <person name="Martins A.L."/>
            <person name="Massingham T."/>
            <person name="Moltke I."/>
            <person name="Raney B.J."/>
            <person name="Rasmussen M.D."/>
            <person name="Robinson J."/>
            <person name="Stark A."/>
            <person name="Vilella A.J."/>
            <person name="Wen J."/>
            <person name="Xie X."/>
            <person name="Zody M.C."/>
            <person name="Baldwin J."/>
            <person name="Bloom T."/>
            <person name="Chin C.W."/>
            <person name="Heiman D."/>
            <person name="Nicol R."/>
            <person name="Nusbaum C."/>
            <person name="Young S."/>
            <person name="Wilkinson J."/>
            <person name="Worley K.C."/>
            <person name="Kovar C.L."/>
            <person name="Muzny D.M."/>
            <person name="Gibbs R.A."/>
            <person name="Cree A."/>
            <person name="Dihn H.H."/>
            <person name="Fowler G."/>
            <person name="Jhangiani S."/>
            <person name="Joshi V."/>
            <person name="Lee S."/>
            <person name="Lewis L.R."/>
            <person name="Nazareth L.V."/>
            <person name="Okwuonu G."/>
            <person name="Santibanez J."/>
            <person name="Warren W.C."/>
            <person name="Mardis E.R."/>
            <person name="Weinstock G.M."/>
            <person name="Wilson R.K."/>
            <person name="Delehaunty K."/>
            <person name="Dooling D."/>
            <person name="Fronik C."/>
            <person name="Fulton L."/>
            <person name="Fulton B."/>
            <person name="Graves T."/>
            <person name="Minx P."/>
            <person name="Sodergren E."/>
            <person name="Birney E."/>
            <person name="Margulies E.H."/>
            <person name="Herrero J."/>
            <person name="Green E.D."/>
            <person name="Haussler D."/>
            <person name="Siepel A."/>
            <person name="Goldman N."/>
            <person name="Pollard K.S."/>
            <person name="Pedersen J.S."/>
            <person name="Lander E.S."/>
            <person name="Kellis M."/>
        </authorList>
    </citation>
    <scope>NUCLEOTIDE SEQUENCE [LARGE SCALE GENOMIC DNA]</scope>
    <source>
        <strain evidence="9">2N</strain>
    </source>
</reference>
<name>A0A286XW82_CAVPO</name>
<keyword evidence="3" id="KW-0156">Chromatin regulator</keyword>
<dbReference type="PROSITE" id="PS50013">
    <property type="entry name" value="CHROMO_2"/>
    <property type="match status" value="1"/>
</dbReference>
<evidence type="ECO:0000256" key="2">
    <source>
        <dbReference type="ARBA" id="ARBA00022491"/>
    </source>
</evidence>
<evidence type="ECO:0000313" key="9">
    <source>
        <dbReference type="Proteomes" id="UP000005447"/>
    </source>
</evidence>
<dbReference type="GeneTree" id="ENSGT00940000154405"/>
<dbReference type="GO" id="GO:0006325">
    <property type="term" value="P:chromatin organization"/>
    <property type="evidence" value="ECO:0007669"/>
    <property type="project" value="UniProtKB-KW"/>
</dbReference>
<dbReference type="InterPro" id="IPR023779">
    <property type="entry name" value="Chromodomain_CS"/>
</dbReference>
<dbReference type="AlphaFoldDB" id="A0A286XW82"/>
<dbReference type="GO" id="GO:0000122">
    <property type="term" value="P:negative regulation of transcription by RNA polymerase II"/>
    <property type="evidence" value="ECO:0007669"/>
    <property type="project" value="TreeGrafter"/>
</dbReference>
<evidence type="ECO:0000256" key="4">
    <source>
        <dbReference type="ARBA" id="ARBA00023015"/>
    </source>
</evidence>